<feature type="compositionally biased region" description="Polar residues" evidence="3">
    <location>
        <begin position="869"/>
        <end position="881"/>
    </location>
</feature>
<keyword evidence="2" id="KW-0539">Nucleus</keyword>
<dbReference type="PROSITE" id="PS51916">
    <property type="entry name" value="DEUBAD"/>
    <property type="match status" value="1"/>
</dbReference>
<dbReference type="CDD" id="cd21865">
    <property type="entry name" value="DEUBAD_NFRKB"/>
    <property type="match status" value="1"/>
</dbReference>
<feature type="region of interest" description="Disordered" evidence="3">
    <location>
        <begin position="213"/>
        <end position="237"/>
    </location>
</feature>
<organism evidence="5 6">
    <name type="scientific">Acorus calamus</name>
    <name type="common">Sweet flag</name>
    <dbReference type="NCBI Taxonomy" id="4465"/>
    <lineage>
        <taxon>Eukaryota</taxon>
        <taxon>Viridiplantae</taxon>
        <taxon>Streptophyta</taxon>
        <taxon>Embryophyta</taxon>
        <taxon>Tracheophyta</taxon>
        <taxon>Spermatophyta</taxon>
        <taxon>Magnoliopsida</taxon>
        <taxon>Liliopsida</taxon>
        <taxon>Acoraceae</taxon>
        <taxon>Acorus</taxon>
    </lineage>
</organism>
<feature type="region of interest" description="Disordered" evidence="3">
    <location>
        <begin position="869"/>
        <end position="894"/>
    </location>
</feature>
<evidence type="ECO:0000256" key="2">
    <source>
        <dbReference type="ARBA" id="ARBA00023242"/>
    </source>
</evidence>
<evidence type="ECO:0000313" key="6">
    <source>
        <dbReference type="Proteomes" id="UP001180020"/>
    </source>
</evidence>
<feature type="domain" description="DEUBAD" evidence="4">
    <location>
        <begin position="86"/>
        <end position="197"/>
    </location>
</feature>
<sequence length="894" mass="100157">MAAGQPKKRLNSVDVKEQCREKRKKKVETCGNILKMRSHIFLKWDEIQETAVARQDQVGMAWRDIAPFVDPISEANSVLADVFPIPQEIFDLENIDGVLLYEVWETYLSVSERKALSQFLPKGTHGDEVVKSLLMGNNFHFGNPFLKWGSSLCSGDLHPDAVLRRERSFKANKRAYYLELQQYHTDFVVILEDFKERWMSCKGSENDAAENFWRRSRGEREESLSSDAPDSGQHDVEGALSINPRSLLWDTKKKVSSVAGSKRGSNGAGLHGRKGLLKNNHSWAQVIPQSSVTEMQHGVCTSVVDGASLMSYIKISKKQHQSFKNMKGCGDGIQPKSFKRVLGDIRSFDIKPYEALLEEERKRLHEHWLRVATKDLPAAFEIHGKTLLKRQLWRKSVAKELAEKVDVMLCKDEEEEGPVSLLQEEEDHEKGEVEDEDDNRGADYQATIDLHNQEERKDSVGRNNRVEKHHGTVESLHEEPGEDGVQEDREVEHQATIDLHNQEKENSGNGDVRETEHQTIIDVHDHVEKSPIPLSDQSRPLLRIPSLNSHHAVDPMGVDQGGDGPILRAGAPSVLSQFLGNVNHAENMIPNGTWPTVDLSTPFYQSTLMTHGCSSAGELSLRQPEAIEHHHSNQVIDLERNLVEEEDGVSLLHGPSNGVSSALHLDNGTSLLFPYEHPVRSTMLPSYPEAQVNGIKEMLPFQSSRFPLMFQEQQQQGFYEQREVYPSVQKSGYTNGTYPSSQGHFSTDWAGDPFRNGPFQSMNGGLVGRNNWFPDEPHSRGGWPPVEASVSSSHQCIGGHAVADGSLFTVLSQCNNLQPQPQYDSRGTEQYIPSKSFSSVGISGNFNTYGYSADQPSIAPSLKMNDSTWMSLHQNSGSHDSMGNPPLPRSSWNQ</sequence>
<dbReference type="InterPro" id="IPR024867">
    <property type="entry name" value="NFRKB"/>
</dbReference>
<dbReference type="GO" id="GO:0031011">
    <property type="term" value="C:Ino80 complex"/>
    <property type="evidence" value="ECO:0007669"/>
    <property type="project" value="InterPro"/>
</dbReference>
<feature type="region of interest" description="Disordered" evidence="3">
    <location>
        <begin position="414"/>
        <end position="486"/>
    </location>
</feature>
<evidence type="ECO:0000313" key="5">
    <source>
        <dbReference type="EMBL" id="KAK1319809.1"/>
    </source>
</evidence>
<proteinExistence type="predicted"/>
<gene>
    <name evidence="5" type="ORF">QJS10_CPB04g00089</name>
</gene>
<dbReference type="PANTHER" id="PTHR13052:SF2">
    <property type="entry name" value="NUCLEAR FACTOR KAPPA-B-BINDING PROTEIN"/>
    <property type="match status" value="1"/>
</dbReference>
<comment type="subcellular location">
    <subcellularLocation>
        <location evidence="1">Nucleus</location>
    </subcellularLocation>
</comment>
<dbReference type="AlphaFoldDB" id="A0AAV9F3G4"/>
<name>A0AAV9F3G4_ACOCL</name>
<accession>A0AAV9F3G4</accession>
<protein>
    <recommendedName>
        <fullName evidence="4">DEUBAD domain-containing protein</fullName>
    </recommendedName>
</protein>
<evidence type="ECO:0000259" key="4">
    <source>
        <dbReference type="PROSITE" id="PS51916"/>
    </source>
</evidence>
<keyword evidence="6" id="KW-1185">Reference proteome</keyword>
<dbReference type="EMBL" id="JAUJYO010000004">
    <property type="protein sequence ID" value="KAK1319809.1"/>
    <property type="molecule type" value="Genomic_DNA"/>
</dbReference>
<feature type="compositionally biased region" description="Basic and acidic residues" evidence="3">
    <location>
        <begin position="213"/>
        <end position="223"/>
    </location>
</feature>
<evidence type="ECO:0000256" key="3">
    <source>
        <dbReference type="SAM" id="MobiDB-lite"/>
    </source>
</evidence>
<feature type="compositionally biased region" description="Acidic residues" evidence="3">
    <location>
        <begin position="414"/>
        <end position="438"/>
    </location>
</feature>
<feature type="compositionally biased region" description="Basic and acidic residues" evidence="3">
    <location>
        <begin position="451"/>
        <end position="479"/>
    </location>
</feature>
<evidence type="ECO:0000256" key="1">
    <source>
        <dbReference type="ARBA" id="ARBA00004123"/>
    </source>
</evidence>
<dbReference type="Proteomes" id="UP001180020">
    <property type="component" value="Unassembled WGS sequence"/>
</dbReference>
<reference evidence="5" key="1">
    <citation type="journal article" date="2023" name="Nat. Commun.">
        <title>Diploid and tetraploid genomes of Acorus and the evolution of monocots.</title>
        <authorList>
            <person name="Ma L."/>
            <person name="Liu K.W."/>
            <person name="Li Z."/>
            <person name="Hsiao Y.Y."/>
            <person name="Qi Y."/>
            <person name="Fu T."/>
            <person name="Tang G.D."/>
            <person name="Zhang D."/>
            <person name="Sun W.H."/>
            <person name="Liu D.K."/>
            <person name="Li Y."/>
            <person name="Chen G.Z."/>
            <person name="Liu X.D."/>
            <person name="Liao X.Y."/>
            <person name="Jiang Y.T."/>
            <person name="Yu X."/>
            <person name="Hao Y."/>
            <person name="Huang J."/>
            <person name="Zhao X.W."/>
            <person name="Ke S."/>
            <person name="Chen Y.Y."/>
            <person name="Wu W.L."/>
            <person name="Hsu J.L."/>
            <person name="Lin Y.F."/>
            <person name="Huang M.D."/>
            <person name="Li C.Y."/>
            <person name="Huang L."/>
            <person name="Wang Z.W."/>
            <person name="Zhao X."/>
            <person name="Zhong W.Y."/>
            <person name="Peng D.H."/>
            <person name="Ahmad S."/>
            <person name="Lan S."/>
            <person name="Zhang J.S."/>
            <person name="Tsai W.C."/>
            <person name="Van de Peer Y."/>
            <person name="Liu Z.J."/>
        </authorList>
    </citation>
    <scope>NUCLEOTIDE SEQUENCE</scope>
    <source>
        <strain evidence="5">CP</strain>
    </source>
</reference>
<reference evidence="5" key="2">
    <citation type="submission" date="2023-06" db="EMBL/GenBank/DDBJ databases">
        <authorList>
            <person name="Ma L."/>
            <person name="Liu K.-W."/>
            <person name="Li Z."/>
            <person name="Hsiao Y.-Y."/>
            <person name="Qi Y."/>
            <person name="Fu T."/>
            <person name="Tang G."/>
            <person name="Zhang D."/>
            <person name="Sun W.-H."/>
            <person name="Liu D.-K."/>
            <person name="Li Y."/>
            <person name="Chen G.-Z."/>
            <person name="Liu X.-D."/>
            <person name="Liao X.-Y."/>
            <person name="Jiang Y.-T."/>
            <person name="Yu X."/>
            <person name="Hao Y."/>
            <person name="Huang J."/>
            <person name="Zhao X.-W."/>
            <person name="Ke S."/>
            <person name="Chen Y.-Y."/>
            <person name="Wu W.-L."/>
            <person name="Hsu J.-L."/>
            <person name="Lin Y.-F."/>
            <person name="Huang M.-D."/>
            <person name="Li C.-Y."/>
            <person name="Huang L."/>
            <person name="Wang Z.-W."/>
            <person name="Zhao X."/>
            <person name="Zhong W.-Y."/>
            <person name="Peng D.-H."/>
            <person name="Ahmad S."/>
            <person name="Lan S."/>
            <person name="Zhang J.-S."/>
            <person name="Tsai W.-C."/>
            <person name="Van De Peer Y."/>
            <person name="Liu Z.-J."/>
        </authorList>
    </citation>
    <scope>NUCLEOTIDE SEQUENCE</scope>
    <source>
        <strain evidence="5">CP</strain>
        <tissue evidence="5">Leaves</tissue>
    </source>
</reference>
<dbReference type="InterPro" id="IPR044867">
    <property type="entry name" value="DEUBAD_dom"/>
</dbReference>
<dbReference type="PANTHER" id="PTHR13052">
    <property type="entry name" value="NFRKB-RELATED"/>
    <property type="match status" value="1"/>
</dbReference>
<comment type="caution">
    <text evidence="5">The sequence shown here is derived from an EMBL/GenBank/DDBJ whole genome shotgun (WGS) entry which is preliminary data.</text>
</comment>